<name>A0A6P2BNM6_9ACTN</name>
<evidence type="ECO:0000313" key="2">
    <source>
        <dbReference type="Proteomes" id="UP000460272"/>
    </source>
</evidence>
<dbReference type="RefSeq" id="WP_145860126.1">
    <property type="nucleotide sequence ID" value="NZ_RPFW01000008.1"/>
</dbReference>
<evidence type="ECO:0000313" key="1">
    <source>
        <dbReference type="EMBL" id="TVZ00582.1"/>
    </source>
</evidence>
<accession>A0A6P2BNM6</accession>
<dbReference type="PANTHER" id="PTHR19879:SF9">
    <property type="entry name" value="TRANSCRIPTION INITIATION FACTOR TFIID SUBUNIT 5"/>
    <property type="match status" value="1"/>
</dbReference>
<dbReference type="InterPro" id="IPR015943">
    <property type="entry name" value="WD40/YVTN_repeat-like_dom_sf"/>
</dbReference>
<reference evidence="1 2" key="1">
    <citation type="submission" date="2018-11" db="EMBL/GenBank/DDBJ databases">
        <title>Trebonia kvetii gen.nov., sp.nov., a novel acidophilic actinobacterium, and proposal of the new actinobacterial family Treboniaceae fam. nov.</title>
        <authorList>
            <person name="Rapoport D."/>
            <person name="Sagova-Mareckova M."/>
            <person name="Sedlacek I."/>
            <person name="Provaznik J."/>
            <person name="Kralova S."/>
            <person name="Pavlinic D."/>
            <person name="Benes V."/>
            <person name="Kopecky J."/>
        </authorList>
    </citation>
    <scope>NUCLEOTIDE SEQUENCE [LARGE SCALE GENOMIC DNA]</scope>
    <source>
        <strain evidence="1 2">15Tr583</strain>
    </source>
</reference>
<organism evidence="1 2">
    <name type="scientific">Trebonia kvetii</name>
    <dbReference type="NCBI Taxonomy" id="2480626"/>
    <lineage>
        <taxon>Bacteria</taxon>
        <taxon>Bacillati</taxon>
        <taxon>Actinomycetota</taxon>
        <taxon>Actinomycetes</taxon>
        <taxon>Streptosporangiales</taxon>
        <taxon>Treboniaceae</taxon>
        <taxon>Trebonia</taxon>
    </lineage>
</organism>
<dbReference type="OrthoDB" id="262125at2"/>
<protein>
    <submittedName>
        <fullName evidence="1">WD40 repeat domain-containing protein</fullName>
    </submittedName>
</protein>
<keyword evidence="2" id="KW-1185">Reference proteome</keyword>
<dbReference type="Gene3D" id="2.130.10.10">
    <property type="entry name" value="YVTN repeat-like/Quinoprotein amine dehydrogenase"/>
    <property type="match status" value="2"/>
</dbReference>
<dbReference type="SUPFAM" id="SSF82171">
    <property type="entry name" value="DPP6 N-terminal domain-like"/>
    <property type="match status" value="1"/>
</dbReference>
<dbReference type="Proteomes" id="UP000460272">
    <property type="component" value="Unassembled WGS sequence"/>
</dbReference>
<sequence>MSDDEPSRAEQRLIDHARKQQAKQPQPSGKVTVKRTARFHGDEPRNAYWLSQAWSPDGTQLAYGGRTAKNGGVLDVWDGNSGHHEPFRMRHLTHDLAGMVISMAWSPDSKHLATVEEDHGSLAKAVHIRSQAQGPRAVQFPQKLPVTQVTWSPDGTTLALSGPGCPQTVLIDAATGAQKHLLDNLSGPVAWRPDGSTIAGIYETSVLLVDPATGGRVGRLADHEHRPTALSWARHGGRLAVADGEKIRIYDADTGDTVSRIPWTTSEGDRGPDHTISSLQWLDGGRYLLEFRPRGGAWHDEQGSACSTLILWDVVERWLFVELFSEVIFKHRLPAAGAALAPDGRRCALAFDDRLPVIWSIDGELPDLIP</sequence>
<proteinExistence type="predicted"/>
<gene>
    <name evidence="1" type="ORF">EAS64_34925</name>
</gene>
<dbReference type="EMBL" id="RPFW01000008">
    <property type="protein sequence ID" value="TVZ00582.1"/>
    <property type="molecule type" value="Genomic_DNA"/>
</dbReference>
<comment type="caution">
    <text evidence="1">The sequence shown here is derived from an EMBL/GenBank/DDBJ whole genome shotgun (WGS) entry which is preliminary data.</text>
</comment>
<dbReference type="AlphaFoldDB" id="A0A6P2BNM6"/>
<dbReference type="PANTHER" id="PTHR19879">
    <property type="entry name" value="TRANSCRIPTION INITIATION FACTOR TFIID"/>
    <property type="match status" value="1"/>
</dbReference>